<evidence type="ECO:0000313" key="2">
    <source>
        <dbReference type="Proteomes" id="UP000632774"/>
    </source>
</evidence>
<comment type="caution">
    <text evidence="1">The sequence shown here is derived from an EMBL/GenBank/DDBJ whole genome shotgun (WGS) entry which is preliminary data.</text>
</comment>
<evidence type="ECO:0008006" key="3">
    <source>
        <dbReference type="Google" id="ProtNLM"/>
    </source>
</evidence>
<keyword evidence="2" id="KW-1185">Reference proteome</keyword>
<dbReference type="Proteomes" id="UP000632774">
    <property type="component" value="Unassembled WGS sequence"/>
</dbReference>
<name>A0ABR9XEL5_9SPHI</name>
<dbReference type="EMBL" id="JADFFM010000001">
    <property type="protein sequence ID" value="MBE9665822.1"/>
    <property type="molecule type" value="Genomic_DNA"/>
</dbReference>
<evidence type="ECO:0000313" key="1">
    <source>
        <dbReference type="EMBL" id="MBE9665822.1"/>
    </source>
</evidence>
<organism evidence="1 2">
    <name type="scientific">Mucilaginibacter boryungensis</name>
    <dbReference type="NCBI Taxonomy" id="768480"/>
    <lineage>
        <taxon>Bacteria</taxon>
        <taxon>Pseudomonadati</taxon>
        <taxon>Bacteroidota</taxon>
        <taxon>Sphingobacteriia</taxon>
        <taxon>Sphingobacteriales</taxon>
        <taxon>Sphingobacteriaceae</taxon>
        <taxon>Mucilaginibacter</taxon>
    </lineage>
</organism>
<reference evidence="1 2" key="1">
    <citation type="submission" date="2020-10" db="EMBL/GenBank/DDBJ databases">
        <title>Mucilaginibacter mali sp. nov., isolated from rhizosphere soil of apple orchard.</title>
        <authorList>
            <person name="Lee J.-S."/>
            <person name="Kim H.S."/>
            <person name="Kim J.-S."/>
        </authorList>
    </citation>
    <scope>NUCLEOTIDE SEQUENCE [LARGE SCALE GENOMIC DNA]</scope>
    <source>
        <strain evidence="1 2">KCTC 23157</strain>
    </source>
</reference>
<dbReference type="RefSeq" id="WP_194105208.1">
    <property type="nucleotide sequence ID" value="NZ_JADFFM010000001.1"/>
</dbReference>
<accession>A0ABR9XEL5</accession>
<proteinExistence type="predicted"/>
<gene>
    <name evidence="1" type="ORF">IRJ18_05570</name>
</gene>
<protein>
    <recommendedName>
        <fullName evidence="3">GAF domain-containing protein</fullName>
    </recommendedName>
</protein>
<sequence>MHNKLINIKAFLKLEDMIAHQLSFRPFISYLKHRVEVEKTIKSEFYRFVLNKFRAYPQFETDCIGAEEAAGYTNLLELVYTVLSPTIEDEGSLFWAIGNPFRSKIVFSTDAFYTFIEGRNQHDQKNILSDSALKQRQIDFLYRLILQKLYNFPPDTGHDNVYALPDKKNGLIKYYRVHNDVRFIDVIAKGKLPEINPEMIEPFLYEGADMSILKDIIPLDMFRLEGFTVITIHDITAKHSIETIRHALINNTPKTKDLYKNILSALQTLSGNPSVQFGLMPFIRVNNQLVFDPPECKNSMLVRTGKKRGVFTCEFLSFIKDYIQKPEAMFFITLSDKKIAQYPFLKRLKDANIRSYVIIPVYYNRHLAGALEIFSEQKVVFYEKLLSRLQNAIPLLSQLLHNTSEQFTERLQRIIKTSFTNLQPAVEWKFNEAAWHYLIAGQKNSKSEMELVSFHNVHPLYGAIDIRDSTIQHNKALKQDIKILIDKIADLLKHLKQVIPNKRATADLVKKHTQWLSDIRVFERANDEAMLNELLKGTINPYFFALRHKYPVAEKLICDYEKAVDETGLVYQHRSAVEKSIKMINRAMGNYFDAAQVKLQKIYPCYFEKFRSDGIEYDVYTGQSLAPDLPFKDKYLTNFRKWQLKAMIDVAKITRKLETKMPVPLQTASLIFVHSSQIDICFRNDERHFDVEGYYNIRYEVIKKRIDKVHLKSTKERLTQPGKIALVYFNNTEAEEYIALIKQFQKDGSLKKDMEFVELENLQGVTGLKALRVSIQL</sequence>